<comment type="caution">
    <text evidence="2">The sequence shown here is derived from an EMBL/GenBank/DDBJ whole genome shotgun (WGS) entry which is preliminary data.</text>
</comment>
<name>A0ABW5WH00_9PSEU</name>
<feature type="region of interest" description="Disordered" evidence="1">
    <location>
        <begin position="159"/>
        <end position="180"/>
    </location>
</feature>
<evidence type="ECO:0000256" key="1">
    <source>
        <dbReference type="SAM" id="MobiDB-lite"/>
    </source>
</evidence>
<evidence type="ECO:0008006" key="4">
    <source>
        <dbReference type="Google" id="ProtNLM"/>
    </source>
</evidence>
<evidence type="ECO:0000313" key="2">
    <source>
        <dbReference type="EMBL" id="MFD2803268.1"/>
    </source>
</evidence>
<evidence type="ECO:0000313" key="3">
    <source>
        <dbReference type="Proteomes" id="UP001597478"/>
    </source>
</evidence>
<dbReference type="Proteomes" id="UP001597478">
    <property type="component" value="Unassembled WGS sequence"/>
</dbReference>
<dbReference type="EMBL" id="JBHUOF010000051">
    <property type="protein sequence ID" value="MFD2803268.1"/>
    <property type="molecule type" value="Genomic_DNA"/>
</dbReference>
<proteinExistence type="predicted"/>
<keyword evidence="3" id="KW-1185">Reference proteome</keyword>
<feature type="non-terminal residue" evidence="2">
    <location>
        <position position="180"/>
    </location>
</feature>
<gene>
    <name evidence="2" type="ORF">ACFS2C_28140</name>
</gene>
<sequence>MTHTGGTTHAEGIEVKLENTPRGVQIDTWIPACLLLDPPRQPNGKPHPSPEKVWPVVYQLLASTANAHGDAHITVTRSAIAHWAGYSRYDKAAWIIQWLQRIGFLTVYRHYSHDKGGGRSRDSFTVRLDPPESYRGPTHTGELAAAYADPEAWGPIWAEARETPGQRQYPPQRVKPEGVL</sequence>
<dbReference type="RefSeq" id="WP_377514263.1">
    <property type="nucleotide sequence ID" value="NZ_JBHUOF010000051.1"/>
</dbReference>
<reference evidence="3" key="1">
    <citation type="journal article" date="2019" name="Int. J. Syst. Evol. Microbiol.">
        <title>The Global Catalogue of Microorganisms (GCM) 10K type strain sequencing project: providing services to taxonomists for standard genome sequencing and annotation.</title>
        <authorList>
            <consortium name="The Broad Institute Genomics Platform"/>
            <consortium name="The Broad Institute Genome Sequencing Center for Infectious Disease"/>
            <person name="Wu L."/>
            <person name="Ma J."/>
        </authorList>
    </citation>
    <scope>NUCLEOTIDE SEQUENCE [LARGE SCALE GENOMIC DNA]</scope>
    <source>
        <strain evidence="3">IBRC-M 10906</strain>
    </source>
</reference>
<organism evidence="2 3">
    <name type="scientific">Prauserella oleivorans</name>
    <dbReference type="NCBI Taxonomy" id="1478153"/>
    <lineage>
        <taxon>Bacteria</taxon>
        <taxon>Bacillati</taxon>
        <taxon>Actinomycetota</taxon>
        <taxon>Actinomycetes</taxon>
        <taxon>Pseudonocardiales</taxon>
        <taxon>Pseudonocardiaceae</taxon>
        <taxon>Prauserella</taxon>
    </lineage>
</organism>
<accession>A0ABW5WH00</accession>
<protein>
    <recommendedName>
        <fullName evidence="4">Helix-turn-helix protein</fullName>
    </recommendedName>
</protein>